<organism evidence="2 3">
    <name type="scientific">Sporocytophaga myxococcoides</name>
    <dbReference type="NCBI Taxonomy" id="153721"/>
    <lineage>
        <taxon>Bacteria</taxon>
        <taxon>Pseudomonadati</taxon>
        <taxon>Bacteroidota</taxon>
        <taxon>Cytophagia</taxon>
        <taxon>Cytophagales</taxon>
        <taxon>Cytophagaceae</taxon>
        <taxon>Sporocytophaga</taxon>
    </lineage>
</organism>
<dbReference type="Pfam" id="PF07610">
    <property type="entry name" value="DUF1573"/>
    <property type="match status" value="2"/>
</dbReference>
<dbReference type="Gene3D" id="2.60.40.10">
    <property type="entry name" value="Immunoglobulins"/>
    <property type="match status" value="2"/>
</dbReference>
<dbReference type="Proteomes" id="UP000030185">
    <property type="component" value="Unassembled WGS sequence"/>
</dbReference>
<reference evidence="2 3" key="1">
    <citation type="submission" date="2014-09" db="EMBL/GenBank/DDBJ databases">
        <title>Sporocytophaga myxococcoides PG-01 genome sequencing.</title>
        <authorList>
            <person name="Liu L."/>
            <person name="Gao P.J."/>
            <person name="Chen G.J."/>
            <person name="Wang L.S."/>
        </authorList>
    </citation>
    <scope>NUCLEOTIDE SEQUENCE [LARGE SCALE GENOMIC DNA]</scope>
    <source>
        <strain evidence="2 3">PG-01</strain>
    </source>
</reference>
<dbReference type="eggNOG" id="ENOG5031NHZ">
    <property type="taxonomic scope" value="Bacteria"/>
</dbReference>
<dbReference type="PANTHER" id="PTHR37833:SF1">
    <property type="entry name" value="SIGNAL PEPTIDE PROTEIN"/>
    <property type="match status" value="1"/>
</dbReference>
<dbReference type="EMBL" id="BBLT01000004">
    <property type="protein sequence ID" value="GAL84917.1"/>
    <property type="molecule type" value="Genomic_DNA"/>
</dbReference>
<dbReference type="RefSeq" id="WP_045462732.1">
    <property type="nucleotide sequence ID" value="NZ_BBLT01000004.1"/>
</dbReference>
<dbReference type="AlphaFoldDB" id="A0A098LER3"/>
<dbReference type="InterPro" id="IPR013783">
    <property type="entry name" value="Ig-like_fold"/>
</dbReference>
<accession>A0A098LER3</accession>
<dbReference type="STRING" id="153721.MYP_2145"/>
<gene>
    <name evidence="2" type="ORF">MYP_2145</name>
</gene>
<name>A0A098LER3_9BACT</name>
<feature type="chain" id="PRO_5001937407" description="DUF1573 domain-containing protein" evidence="1">
    <location>
        <begin position="21"/>
        <end position="261"/>
    </location>
</feature>
<feature type="signal peptide" evidence="1">
    <location>
        <begin position="1"/>
        <end position="20"/>
    </location>
</feature>
<keyword evidence="3" id="KW-1185">Reference proteome</keyword>
<keyword evidence="1" id="KW-0732">Signal</keyword>
<dbReference type="PANTHER" id="PTHR37833">
    <property type="entry name" value="LIPOPROTEIN-RELATED"/>
    <property type="match status" value="1"/>
</dbReference>
<evidence type="ECO:0000313" key="3">
    <source>
        <dbReference type="Proteomes" id="UP000030185"/>
    </source>
</evidence>
<comment type="caution">
    <text evidence="2">The sequence shown here is derived from an EMBL/GenBank/DDBJ whole genome shotgun (WGS) entry which is preliminary data.</text>
</comment>
<proteinExistence type="predicted"/>
<evidence type="ECO:0008006" key="4">
    <source>
        <dbReference type="Google" id="ProtNLM"/>
    </source>
</evidence>
<sequence>MIKRIASVAFLSFLTLGAFAQGAFKFTSEDKHDFGIVEEGIQAEYDFEFENSGDAPIVLTDVRASCGCTTPSWTKDPIPPGGKGSIKASYNSSGRIGVFNKSITITSNSSEPSKVVYIKGIVVKKEEPKVALTPKELKAAPKFSLDKNTHSFGKIERGQKVAQKFTVKNIGKAPLALSSFQSACSCINHTLASDTIAPGKSAVLELTYNPTFDGKNSDILTIFTNDPSNPRVIVTLSGEVVESLSTPTPLKEEKNTVPFGK</sequence>
<evidence type="ECO:0000313" key="2">
    <source>
        <dbReference type="EMBL" id="GAL84917.1"/>
    </source>
</evidence>
<dbReference type="InterPro" id="IPR011467">
    <property type="entry name" value="DUF1573"/>
</dbReference>
<dbReference type="NCBIfam" id="NF012200">
    <property type="entry name" value="choice_anch_D"/>
    <property type="match status" value="1"/>
</dbReference>
<evidence type="ECO:0000256" key="1">
    <source>
        <dbReference type="SAM" id="SignalP"/>
    </source>
</evidence>
<protein>
    <recommendedName>
        <fullName evidence="4">DUF1573 domain-containing protein</fullName>
    </recommendedName>
</protein>